<comment type="pathway">
    <text evidence="1 7">Cofactor biosynthesis; tetrahydrofolate biosynthesis; 5,6,7,8-tetrahydrofolate from 7,8-dihydrofolate: step 1/1.</text>
</comment>
<reference evidence="10 11" key="1">
    <citation type="submission" date="2020-08" db="EMBL/GenBank/DDBJ databases">
        <title>Sequencing the genomes of 1000 actinobacteria strains.</title>
        <authorList>
            <person name="Klenk H.-P."/>
        </authorList>
    </citation>
    <scope>NUCLEOTIDE SEQUENCE [LARGE SCALE GENOMIC DNA]</scope>
    <source>
        <strain evidence="10 11">DSM 16678</strain>
    </source>
</reference>
<keyword evidence="4 7" id="KW-0554">One-carbon metabolism</keyword>
<dbReference type="EC" id="1.5.1.3" evidence="3 7"/>
<dbReference type="PANTHER" id="PTHR48069:SF3">
    <property type="entry name" value="DIHYDROFOLATE REDUCTASE"/>
    <property type="match status" value="1"/>
</dbReference>
<sequence length="190" mass="19712">MVWAQTAEGVIGADGALPWHLPEDLRLFRALTTGGTVVMGRRTWESLPPRFRPLPGRRNVVLSSTLDPAEAGVQVARSVADVLALTGDLWVIGGGGVYAAFLPHATEVVVTEVDADVAGDTWAPPLDAGWLPGARVPAAGWAESSGGLRFRVAQWRRGATDDGLVAGILAEQLAGWDGAGRSGSGVGAGR</sequence>
<comment type="function">
    <text evidence="7">Key enzyme in folate metabolism. Catalyzes an essential reaction for de novo glycine and purine synthesis, and for DNA precursor synthesis.</text>
</comment>
<dbReference type="RefSeq" id="WP_183514288.1">
    <property type="nucleotide sequence ID" value="NZ_JACIBU010000002.1"/>
</dbReference>
<feature type="domain" description="DHFR" evidence="9">
    <location>
        <begin position="1"/>
        <end position="157"/>
    </location>
</feature>
<evidence type="ECO:0000256" key="6">
    <source>
        <dbReference type="ARBA" id="ARBA00023002"/>
    </source>
</evidence>
<evidence type="ECO:0000256" key="3">
    <source>
        <dbReference type="ARBA" id="ARBA00012856"/>
    </source>
</evidence>
<evidence type="ECO:0000256" key="5">
    <source>
        <dbReference type="ARBA" id="ARBA00022857"/>
    </source>
</evidence>
<dbReference type="AlphaFoldDB" id="A0A839YB68"/>
<dbReference type="PROSITE" id="PS00075">
    <property type="entry name" value="DHFR_1"/>
    <property type="match status" value="1"/>
</dbReference>
<evidence type="ECO:0000256" key="8">
    <source>
        <dbReference type="RuleBase" id="RU004474"/>
    </source>
</evidence>
<evidence type="ECO:0000259" key="9">
    <source>
        <dbReference type="PROSITE" id="PS51330"/>
    </source>
</evidence>
<gene>
    <name evidence="10" type="ORF">FHX36_004140</name>
</gene>
<dbReference type="Proteomes" id="UP000580718">
    <property type="component" value="Unassembled WGS sequence"/>
</dbReference>
<dbReference type="GO" id="GO:0046655">
    <property type="term" value="P:folic acid metabolic process"/>
    <property type="evidence" value="ECO:0007669"/>
    <property type="project" value="TreeGrafter"/>
</dbReference>
<evidence type="ECO:0000256" key="7">
    <source>
        <dbReference type="PIRNR" id="PIRNR000194"/>
    </source>
</evidence>
<name>A0A839YB68_9ACTN</name>
<dbReference type="InterPro" id="IPR017925">
    <property type="entry name" value="DHFR_CS"/>
</dbReference>
<dbReference type="GO" id="GO:0046452">
    <property type="term" value="P:dihydrofolate metabolic process"/>
    <property type="evidence" value="ECO:0007669"/>
    <property type="project" value="TreeGrafter"/>
</dbReference>
<dbReference type="InterPro" id="IPR024072">
    <property type="entry name" value="DHFR-like_dom_sf"/>
</dbReference>
<dbReference type="CDD" id="cd00209">
    <property type="entry name" value="DHFR"/>
    <property type="match status" value="1"/>
</dbReference>
<dbReference type="EMBL" id="JACIBU010000002">
    <property type="protein sequence ID" value="MBB3678351.1"/>
    <property type="molecule type" value="Genomic_DNA"/>
</dbReference>
<accession>A0A839YB68</accession>
<organism evidence="10 11">
    <name type="scientific">Modestobacter versicolor</name>
    <dbReference type="NCBI Taxonomy" id="429133"/>
    <lineage>
        <taxon>Bacteria</taxon>
        <taxon>Bacillati</taxon>
        <taxon>Actinomycetota</taxon>
        <taxon>Actinomycetes</taxon>
        <taxon>Geodermatophilales</taxon>
        <taxon>Geodermatophilaceae</taxon>
        <taxon>Modestobacter</taxon>
    </lineage>
</organism>
<dbReference type="SUPFAM" id="SSF53597">
    <property type="entry name" value="Dihydrofolate reductase-like"/>
    <property type="match status" value="1"/>
</dbReference>
<dbReference type="GO" id="GO:0050661">
    <property type="term" value="F:NADP binding"/>
    <property type="evidence" value="ECO:0007669"/>
    <property type="project" value="InterPro"/>
</dbReference>
<dbReference type="GO" id="GO:0004146">
    <property type="term" value="F:dihydrofolate reductase activity"/>
    <property type="evidence" value="ECO:0007669"/>
    <property type="project" value="UniProtKB-EC"/>
</dbReference>
<dbReference type="Gene3D" id="3.40.430.10">
    <property type="entry name" value="Dihydrofolate Reductase, subunit A"/>
    <property type="match status" value="1"/>
</dbReference>
<evidence type="ECO:0000256" key="2">
    <source>
        <dbReference type="ARBA" id="ARBA00009539"/>
    </source>
</evidence>
<proteinExistence type="inferred from homology"/>
<dbReference type="PROSITE" id="PS51330">
    <property type="entry name" value="DHFR_2"/>
    <property type="match status" value="1"/>
</dbReference>
<evidence type="ECO:0000256" key="1">
    <source>
        <dbReference type="ARBA" id="ARBA00004903"/>
    </source>
</evidence>
<dbReference type="Pfam" id="PF00186">
    <property type="entry name" value="DHFR_1"/>
    <property type="match status" value="1"/>
</dbReference>
<dbReference type="PANTHER" id="PTHR48069">
    <property type="entry name" value="DIHYDROFOLATE REDUCTASE"/>
    <property type="match status" value="1"/>
</dbReference>
<dbReference type="GO" id="GO:0006730">
    <property type="term" value="P:one-carbon metabolic process"/>
    <property type="evidence" value="ECO:0007669"/>
    <property type="project" value="UniProtKB-KW"/>
</dbReference>
<comment type="catalytic activity">
    <reaction evidence="7">
        <text>(6S)-5,6,7,8-tetrahydrofolate + NADP(+) = 7,8-dihydrofolate + NADPH + H(+)</text>
        <dbReference type="Rhea" id="RHEA:15009"/>
        <dbReference type="ChEBI" id="CHEBI:15378"/>
        <dbReference type="ChEBI" id="CHEBI:57451"/>
        <dbReference type="ChEBI" id="CHEBI:57453"/>
        <dbReference type="ChEBI" id="CHEBI:57783"/>
        <dbReference type="ChEBI" id="CHEBI:58349"/>
        <dbReference type="EC" id="1.5.1.3"/>
    </reaction>
</comment>
<dbReference type="GO" id="GO:0046654">
    <property type="term" value="P:tetrahydrofolate biosynthetic process"/>
    <property type="evidence" value="ECO:0007669"/>
    <property type="project" value="UniProtKB-UniPathway"/>
</dbReference>
<protein>
    <recommendedName>
        <fullName evidence="3 7">Dihydrofolate reductase</fullName>
        <ecNumber evidence="3 7">1.5.1.3</ecNumber>
    </recommendedName>
</protein>
<dbReference type="PIRSF" id="PIRSF000194">
    <property type="entry name" value="DHFR"/>
    <property type="match status" value="1"/>
</dbReference>
<comment type="similarity">
    <text evidence="2 7 8">Belongs to the dihydrofolate reductase family.</text>
</comment>
<evidence type="ECO:0000313" key="10">
    <source>
        <dbReference type="EMBL" id="MBB3678351.1"/>
    </source>
</evidence>
<dbReference type="UniPathway" id="UPA00077">
    <property type="reaction ID" value="UER00158"/>
</dbReference>
<keyword evidence="5 7" id="KW-0521">NADP</keyword>
<keyword evidence="6 7" id="KW-0560">Oxidoreductase</keyword>
<dbReference type="PRINTS" id="PR00070">
    <property type="entry name" value="DHFR"/>
</dbReference>
<dbReference type="GO" id="GO:0005829">
    <property type="term" value="C:cytosol"/>
    <property type="evidence" value="ECO:0007669"/>
    <property type="project" value="TreeGrafter"/>
</dbReference>
<evidence type="ECO:0000256" key="4">
    <source>
        <dbReference type="ARBA" id="ARBA00022563"/>
    </source>
</evidence>
<dbReference type="InterPro" id="IPR001796">
    <property type="entry name" value="DHFR_dom"/>
</dbReference>
<dbReference type="InterPro" id="IPR012259">
    <property type="entry name" value="DHFR"/>
</dbReference>
<comment type="caution">
    <text evidence="10">The sequence shown here is derived from an EMBL/GenBank/DDBJ whole genome shotgun (WGS) entry which is preliminary data.</text>
</comment>
<evidence type="ECO:0000313" key="11">
    <source>
        <dbReference type="Proteomes" id="UP000580718"/>
    </source>
</evidence>